<name>A0ABY1MZW4_9ACTN</name>
<evidence type="ECO:0000313" key="2">
    <source>
        <dbReference type="Proteomes" id="UP000315460"/>
    </source>
</evidence>
<gene>
    <name evidence="1" type="ORF">SAMN06265174_102645</name>
</gene>
<dbReference type="Proteomes" id="UP000315460">
    <property type="component" value="Unassembled WGS sequence"/>
</dbReference>
<reference evidence="1 2" key="1">
    <citation type="submission" date="2017-05" db="EMBL/GenBank/DDBJ databases">
        <authorList>
            <person name="Varghese N."/>
            <person name="Submissions S."/>
        </authorList>
    </citation>
    <scope>NUCLEOTIDE SEQUENCE [LARGE SCALE GENOMIC DNA]</scope>
    <source>
        <strain evidence="1 2">DSM 45139</strain>
    </source>
</reference>
<dbReference type="EMBL" id="FXTG01000002">
    <property type="protein sequence ID" value="SMO61741.1"/>
    <property type="molecule type" value="Genomic_DNA"/>
</dbReference>
<accession>A0ABY1MZW4</accession>
<sequence>MHGGLAEQQGRGNLIAFGRDPMLEKECIWLYRTNITVEEAYRCVADGQRHAAVEGRPFVHTDMSVGVG</sequence>
<protein>
    <submittedName>
        <fullName evidence="1">Uncharacterized protein</fullName>
    </submittedName>
</protein>
<organism evidence="1 2">
    <name type="scientific">Dietzia kunjamensis subsp. schimae</name>
    <dbReference type="NCBI Taxonomy" id="498198"/>
    <lineage>
        <taxon>Bacteria</taxon>
        <taxon>Bacillati</taxon>
        <taxon>Actinomycetota</taxon>
        <taxon>Actinomycetes</taxon>
        <taxon>Mycobacteriales</taxon>
        <taxon>Dietziaceae</taxon>
        <taxon>Dietzia</taxon>
    </lineage>
</organism>
<keyword evidence="2" id="KW-1185">Reference proteome</keyword>
<evidence type="ECO:0000313" key="1">
    <source>
        <dbReference type="EMBL" id="SMO61741.1"/>
    </source>
</evidence>
<proteinExistence type="predicted"/>
<comment type="caution">
    <text evidence="1">The sequence shown here is derived from an EMBL/GenBank/DDBJ whole genome shotgun (WGS) entry which is preliminary data.</text>
</comment>